<accession>A0A523QM73</accession>
<keyword evidence="4 10" id="KW-0808">Transferase</keyword>
<dbReference type="AlphaFoldDB" id="A0A523QM73"/>
<evidence type="ECO:0000256" key="1">
    <source>
        <dbReference type="ARBA" id="ARBA00022475"/>
    </source>
</evidence>
<keyword evidence="2 10" id="KW-0132">Cell division</keyword>
<dbReference type="EMBL" id="SOKU01000034">
    <property type="protein sequence ID" value="TES86898.1"/>
    <property type="molecule type" value="Genomic_DNA"/>
</dbReference>
<evidence type="ECO:0000256" key="6">
    <source>
        <dbReference type="ARBA" id="ARBA00022984"/>
    </source>
</evidence>
<proteinExistence type="inferred from homology"/>
<name>A0A523QM73_UNCAE</name>
<evidence type="ECO:0000256" key="2">
    <source>
        <dbReference type="ARBA" id="ARBA00022618"/>
    </source>
</evidence>
<dbReference type="GO" id="GO:0009252">
    <property type="term" value="P:peptidoglycan biosynthetic process"/>
    <property type="evidence" value="ECO:0007669"/>
    <property type="project" value="UniProtKB-UniRule"/>
</dbReference>
<dbReference type="InterPro" id="IPR006009">
    <property type="entry name" value="GlcNAc_MurG"/>
</dbReference>
<organism evidence="13 14">
    <name type="scientific">Aerophobetes bacterium</name>
    <dbReference type="NCBI Taxonomy" id="2030807"/>
    <lineage>
        <taxon>Bacteria</taxon>
        <taxon>Candidatus Aerophobota</taxon>
    </lineage>
</organism>
<comment type="caution">
    <text evidence="13">The sequence shown here is derived from an EMBL/GenBank/DDBJ whole genome shotgun (WGS) entry which is preliminary data.</text>
</comment>
<dbReference type="GO" id="GO:0050511">
    <property type="term" value="F:undecaprenyldiphospho-muramoylpentapeptide beta-N-acetylglucosaminyltransferase activity"/>
    <property type="evidence" value="ECO:0007669"/>
    <property type="project" value="UniProtKB-UniRule"/>
</dbReference>
<evidence type="ECO:0000259" key="11">
    <source>
        <dbReference type="Pfam" id="PF03033"/>
    </source>
</evidence>
<comment type="similarity">
    <text evidence="10">Belongs to the glycosyltransferase 28 family. MurG subfamily.</text>
</comment>
<evidence type="ECO:0000256" key="5">
    <source>
        <dbReference type="ARBA" id="ARBA00022960"/>
    </source>
</evidence>
<protein>
    <recommendedName>
        <fullName evidence="10">UDP-N-acetylglucosamine--N-acetylmuramyl-(pentapeptide) pyrophosphoryl-undecaprenol N-acetylglucosamine transferase</fullName>
        <ecNumber evidence="10">2.4.1.227</ecNumber>
    </recommendedName>
    <alternativeName>
        <fullName evidence="10">Undecaprenyl-PP-MurNAc-pentapeptide-UDPGlcNAc GlcNAc transferase</fullName>
    </alternativeName>
</protein>
<feature type="domain" description="Glycosyl transferase family 28 C-terminal" evidence="12">
    <location>
        <begin position="192"/>
        <end position="347"/>
    </location>
</feature>
<dbReference type="Gene3D" id="3.40.50.2000">
    <property type="entry name" value="Glycogen Phosphorylase B"/>
    <property type="match status" value="2"/>
</dbReference>
<dbReference type="PANTHER" id="PTHR21015">
    <property type="entry name" value="UDP-N-ACETYLGLUCOSAMINE--N-ACETYLMURAMYL-(PENTAPEPTIDE) PYROPHOSPHORYL-UNDECAPRENOL N-ACETYLGLUCOSAMINE TRANSFERASE 1"/>
    <property type="match status" value="1"/>
</dbReference>
<dbReference type="GO" id="GO:0005975">
    <property type="term" value="P:carbohydrate metabolic process"/>
    <property type="evidence" value="ECO:0007669"/>
    <property type="project" value="InterPro"/>
</dbReference>
<feature type="binding site" evidence="10">
    <location>
        <position position="300"/>
    </location>
    <ligand>
        <name>UDP-N-acetyl-alpha-D-glucosamine</name>
        <dbReference type="ChEBI" id="CHEBI:57705"/>
    </ligand>
</feature>
<keyword evidence="9 10" id="KW-0961">Cell wall biogenesis/degradation</keyword>
<dbReference type="GO" id="GO:0051991">
    <property type="term" value="F:UDP-N-acetyl-D-glucosamine:N-acetylmuramoyl-L-alanyl-D-glutamyl-meso-2,6-diaminopimelyl-D-alanyl-D-alanine-diphosphoundecaprenol 4-beta-N-acetylglucosaminlytransferase activity"/>
    <property type="evidence" value="ECO:0007669"/>
    <property type="project" value="RHEA"/>
</dbReference>
<comment type="subcellular location">
    <subcellularLocation>
        <location evidence="10">Cell membrane</location>
        <topology evidence="10">Peripheral membrane protein</topology>
        <orientation evidence="10">Cytoplasmic side</orientation>
    </subcellularLocation>
</comment>
<dbReference type="GO" id="GO:0051301">
    <property type="term" value="P:cell division"/>
    <property type="evidence" value="ECO:0007669"/>
    <property type="project" value="UniProtKB-KW"/>
</dbReference>
<comment type="catalytic activity">
    <reaction evidence="10">
        <text>di-trans,octa-cis-undecaprenyl diphospho-N-acetyl-alpha-D-muramoyl-L-alanyl-D-glutamyl-meso-2,6-diaminopimeloyl-D-alanyl-D-alanine + UDP-N-acetyl-alpha-D-glucosamine = di-trans,octa-cis-undecaprenyl diphospho-[N-acetyl-alpha-D-glucosaminyl-(1-&gt;4)]-N-acetyl-alpha-D-muramoyl-L-alanyl-D-glutamyl-meso-2,6-diaminopimeloyl-D-alanyl-D-alanine + UDP + H(+)</text>
        <dbReference type="Rhea" id="RHEA:31227"/>
        <dbReference type="ChEBI" id="CHEBI:15378"/>
        <dbReference type="ChEBI" id="CHEBI:57705"/>
        <dbReference type="ChEBI" id="CHEBI:58223"/>
        <dbReference type="ChEBI" id="CHEBI:61387"/>
        <dbReference type="ChEBI" id="CHEBI:61388"/>
        <dbReference type="EC" id="2.4.1.227"/>
    </reaction>
</comment>
<feature type="binding site" evidence="10">
    <location>
        <position position="124"/>
    </location>
    <ligand>
        <name>UDP-N-acetyl-alpha-D-glucosamine</name>
        <dbReference type="ChEBI" id="CHEBI:57705"/>
    </ligand>
</feature>
<keyword evidence="6 10" id="KW-0573">Peptidoglycan synthesis</keyword>
<keyword evidence="1 10" id="KW-1003">Cell membrane</keyword>
<dbReference type="SUPFAM" id="SSF53756">
    <property type="entry name" value="UDP-Glycosyltransferase/glycogen phosphorylase"/>
    <property type="match status" value="1"/>
</dbReference>
<dbReference type="UniPathway" id="UPA00219"/>
<dbReference type="Pfam" id="PF04101">
    <property type="entry name" value="Glyco_tran_28_C"/>
    <property type="match status" value="1"/>
</dbReference>
<feature type="domain" description="Glycosyltransferase family 28 N-terminal" evidence="11">
    <location>
        <begin position="3"/>
        <end position="143"/>
    </location>
</feature>
<comment type="pathway">
    <text evidence="10">Cell wall biogenesis; peptidoglycan biosynthesis.</text>
</comment>
<feature type="binding site" evidence="10">
    <location>
        <position position="198"/>
    </location>
    <ligand>
        <name>UDP-N-acetyl-alpha-D-glucosamine</name>
        <dbReference type="ChEBI" id="CHEBI:57705"/>
    </ligand>
</feature>
<keyword evidence="3 10" id="KW-0328">Glycosyltransferase</keyword>
<evidence type="ECO:0000256" key="3">
    <source>
        <dbReference type="ARBA" id="ARBA00022676"/>
    </source>
</evidence>
<keyword evidence="8 10" id="KW-0131">Cell cycle</keyword>
<dbReference type="GO" id="GO:0071555">
    <property type="term" value="P:cell wall organization"/>
    <property type="evidence" value="ECO:0007669"/>
    <property type="project" value="UniProtKB-KW"/>
</dbReference>
<evidence type="ECO:0000313" key="13">
    <source>
        <dbReference type="EMBL" id="TES86898.1"/>
    </source>
</evidence>
<evidence type="ECO:0000313" key="14">
    <source>
        <dbReference type="Proteomes" id="UP000320781"/>
    </source>
</evidence>
<evidence type="ECO:0000256" key="10">
    <source>
        <dbReference type="HAMAP-Rule" id="MF_00033"/>
    </source>
</evidence>
<sequence length="371" mass="41130">MRILIAAGGTGGHICPGLAIASYLKENFQDVRVLWIGGSRDTDSRVLTSHDLEFASISMQSWPRQFSAKRIDFAWNIALSFLQVFLVLIRFRPHVVVGTGSYHSFPAVVLSYFLGIKSFICEQNVNPSLTNKLLARFASRIAISFPQTRGLLPRSERHKVRLVGNPIRSEILKASRKKGLRTLGLEEGCFTFFFLGGSQGAHILNRVGIETIDLLKKEKSLRNIQVVFVTGRKDLALVREYLKLAGVPSIVREYMSQIQHAYAASDLVVCRSGATTLAEITARGLPAILIPYPYATNSHQLENARFLEAQGAAYSILEKDLTAPKLATVILKLVRNQDLLKEMGKKGRQLALPRATEVIVSTILDLGKIKC</sequence>
<evidence type="ECO:0000259" key="12">
    <source>
        <dbReference type="Pfam" id="PF04101"/>
    </source>
</evidence>
<evidence type="ECO:0000256" key="7">
    <source>
        <dbReference type="ARBA" id="ARBA00023136"/>
    </source>
</evidence>
<dbReference type="NCBIfam" id="TIGR01133">
    <property type="entry name" value="murG"/>
    <property type="match status" value="1"/>
</dbReference>
<keyword evidence="7 10" id="KW-0472">Membrane</keyword>
<dbReference type="CDD" id="cd03785">
    <property type="entry name" value="GT28_MurG"/>
    <property type="match status" value="1"/>
</dbReference>
<dbReference type="PANTHER" id="PTHR21015:SF22">
    <property type="entry name" value="GLYCOSYLTRANSFERASE"/>
    <property type="match status" value="1"/>
</dbReference>
<feature type="binding site" evidence="10">
    <location>
        <position position="168"/>
    </location>
    <ligand>
        <name>UDP-N-acetyl-alpha-D-glucosamine</name>
        <dbReference type="ChEBI" id="CHEBI:57705"/>
    </ligand>
</feature>
<comment type="caution">
    <text evidence="10">Lacks conserved residue(s) required for the propagation of feature annotation.</text>
</comment>
<dbReference type="Pfam" id="PF03033">
    <property type="entry name" value="Glyco_transf_28"/>
    <property type="match status" value="1"/>
</dbReference>
<reference evidence="13 14" key="1">
    <citation type="submission" date="2019-03" db="EMBL/GenBank/DDBJ databases">
        <title>Metabolic potential of uncultured bacteria and archaea associated with petroleum seepage in deep-sea sediments.</title>
        <authorList>
            <person name="Dong X."/>
            <person name="Hubert C."/>
        </authorList>
    </citation>
    <scope>NUCLEOTIDE SEQUENCE [LARGE SCALE GENOMIC DNA]</scope>
    <source>
        <strain evidence="13">E44_bin92</strain>
    </source>
</reference>
<feature type="binding site" evidence="10">
    <location>
        <begin position="10"/>
        <end position="12"/>
    </location>
    <ligand>
        <name>UDP-N-acetyl-alpha-D-glucosamine</name>
        <dbReference type="ChEBI" id="CHEBI:57705"/>
    </ligand>
</feature>
<evidence type="ECO:0000256" key="8">
    <source>
        <dbReference type="ARBA" id="ARBA00023306"/>
    </source>
</evidence>
<dbReference type="GO" id="GO:0008360">
    <property type="term" value="P:regulation of cell shape"/>
    <property type="evidence" value="ECO:0007669"/>
    <property type="project" value="UniProtKB-KW"/>
</dbReference>
<keyword evidence="5 10" id="KW-0133">Cell shape</keyword>
<dbReference type="EC" id="2.4.1.227" evidence="10"/>
<dbReference type="HAMAP" id="MF_00033">
    <property type="entry name" value="MurG"/>
    <property type="match status" value="1"/>
</dbReference>
<dbReference type="InterPro" id="IPR004276">
    <property type="entry name" value="GlycoTrans_28_N"/>
</dbReference>
<dbReference type="InterPro" id="IPR007235">
    <property type="entry name" value="Glyco_trans_28_C"/>
</dbReference>
<comment type="function">
    <text evidence="10">Cell wall formation. Catalyzes the transfer of a GlcNAc subunit on undecaprenyl-pyrophosphoryl-MurNAc-pentapeptide (lipid intermediate I) to form undecaprenyl-pyrophosphoryl-MurNAc-(pentapeptide)GlcNAc (lipid intermediate II).</text>
</comment>
<evidence type="ECO:0000256" key="9">
    <source>
        <dbReference type="ARBA" id="ARBA00023316"/>
    </source>
</evidence>
<evidence type="ECO:0000256" key="4">
    <source>
        <dbReference type="ARBA" id="ARBA00022679"/>
    </source>
</evidence>
<dbReference type="Proteomes" id="UP000320781">
    <property type="component" value="Unassembled WGS sequence"/>
</dbReference>
<dbReference type="GO" id="GO:0005886">
    <property type="term" value="C:plasma membrane"/>
    <property type="evidence" value="ECO:0007669"/>
    <property type="project" value="UniProtKB-SubCell"/>
</dbReference>
<gene>
    <name evidence="10 13" type="primary">murG</name>
    <name evidence="13" type="ORF">E3J95_00840</name>
</gene>